<evidence type="ECO:0000256" key="1">
    <source>
        <dbReference type="SAM" id="Phobius"/>
    </source>
</evidence>
<feature type="transmembrane region" description="Helical" evidence="1">
    <location>
        <begin position="40"/>
        <end position="62"/>
    </location>
</feature>
<name>A0A7J5U3T2_9BACT</name>
<reference evidence="2 3" key="1">
    <citation type="submission" date="2019-10" db="EMBL/GenBank/DDBJ databases">
        <title>Rudanella paleaurantiibacter sp. nov., isolated from sludge.</title>
        <authorList>
            <person name="Xu S.Q."/>
        </authorList>
    </citation>
    <scope>NUCLEOTIDE SEQUENCE [LARGE SCALE GENOMIC DNA]</scope>
    <source>
        <strain evidence="2 3">HX-22-17</strain>
    </source>
</reference>
<evidence type="ECO:0000313" key="2">
    <source>
        <dbReference type="EMBL" id="KAB7732502.1"/>
    </source>
</evidence>
<keyword evidence="1" id="KW-1133">Transmembrane helix</keyword>
<dbReference type="AlphaFoldDB" id="A0A7J5U3T2"/>
<keyword evidence="1" id="KW-0472">Membrane</keyword>
<dbReference type="RefSeq" id="WP_152121859.1">
    <property type="nucleotide sequence ID" value="NZ_WELI01000001.1"/>
</dbReference>
<feature type="transmembrane region" description="Helical" evidence="1">
    <location>
        <begin position="330"/>
        <end position="346"/>
    </location>
</feature>
<sequence>MFIVLVKTAVSVGLCLWLAVLLWKRLWITEYLQQHHRTPWIALFYTVFRLLPIVLTFFVLGYQPQSDVQYYYYPIANTARQFGIVYRDVYCPYSPFFGYWLSIPLHIWNDMRTIVVAMTLIEWLAVYVTFRIYRGVESNGQRLFRALFYFSLPVPFVMCVFSGQEDVALWLLALVAVWVWQEKKSPFWGGVLLALGLLSTKAVFVFLIIPLFLMAPNHQKAPLVAGLAALGLPVLAFLYWKTGLLFIEQPLDEGEYLKAPNWRSVLNPIIGGLIPENGGVWKWVMMLITLVIISLTGIRAYGKRLVDTLPLIFLVAFGSMTVLQQNAVSNYAYLFVLPVVFTMTDFKSRLTTFLLIGFNALAAIHPSLWWRIGQPFYKGFDMFSRPDYALEYGIELALVAGFLYYAWLGYRAIDDVPLSAEGAVRNRSFRGRLFGLK</sequence>
<feature type="transmembrane region" description="Helical" evidence="1">
    <location>
        <begin position="392"/>
        <end position="410"/>
    </location>
</feature>
<feature type="transmembrane region" description="Helical" evidence="1">
    <location>
        <begin position="154"/>
        <end position="181"/>
    </location>
</feature>
<organism evidence="2 3">
    <name type="scientific">Rudanella paleaurantiibacter</name>
    <dbReference type="NCBI Taxonomy" id="2614655"/>
    <lineage>
        <taxon>Bacteria</taxon>
        <taxon>Pseudomonadati</taxon>
        <taxon>Bacteroidota</taxon>
        <taxon>Cytophagia</taxon>
        <taxon>Cytophagales</taxon>
        <taxon>Cytophagaceae</taxon>
        <taxon>Rudanella</taxon>
    </lineage>
</organism>
<feature type="transmembrane region" description="Helical" evidence="1">
    <location>
        <begin position="114"/>
        <end position="133"/>
    </location>
</feature>
<feature type="transmembrane region" description="Helical" evidence="1">
    <location>
        <begin position="280"/>
        <end position="298"/>
    </location>
</feature>
<dbReference type="Proteomes" id="UP000488299">
    <property type="component" value="Unassembled WGS sequence"/>
</dbReference>
<feature type="transmembrane region" description="Helical" evidence="1">
    <location>
        <begin position="187"/>
        <end position="209"/>
    </location>
</feature>
<evidence type="ECO:0000313" key="3">
    <source>
        <dbReference type="Proteomes" id="UP000488299"/>
    </source>
</evidence>
<keyword evidence="3" id="KW-1185">Reference proteome</keyword>
<dbReference type="EMBL" id="WELI01000001">
    <property type="protein sequence ID" value="KAB7732502.1"/>
    <property type="molecule type" value="Genomic_DNA"/>
</dbReference>
<evidence type="ECO:0008006" key="4">
    <source>
        <dbReference type="Google" id="ProtNLM"/>
    </source>
</evidence>
<keyword evidence="1" id="KW-0812">Transmembrane</keyword>
<accession>A0A7J5U3T2</accession>
<gene>
    <name evidence="2" type="ORF">F5984_00640</name>
</gene>
<proteinExistence type="predicted"/>
<comment type="caution">
    <text evidence="2">The sequence shown here is derived from an EMBL/GenBank/DDBJ whole genome shotgun (WGS) entry which is preliminary data.</text>
</comment>
<feature type="transmembrane region" description="Helical" evidence="1">
    <location>
        <begin position="353"/>
        <end position="372"/>
    </location>
</feature>
<feature type="transmembrane region" description="Helical" evidence="1">
    <location>
        <begin position="305"/>
        <end position="324"/>
    </location>
</feature>
<feature type="transmembrane region" description="Helical" evidence="1">
    <location>
        <begin position="6"/>
        <end position="28"/>
    </location>
</feature>
<protein>
    <recommendedName>
        <fullName evidence="4">DUF2029 domain-containing protein</fullName>
    </recommendedName>
</protein>
<feature type="transmembrane region" description="Helical" evidence="1">
    <location>
        <begin position="221"/>
        <end position="240"/>
    </location>
</feature>